<reference evidence="2" key="2">
    <citation type="submission" date="2023-06" db="EMBL/GenBank/DDBJ databases">
        <authorList>
            <person name="Swenson N.G."/>
            <person name="Wegrzyn J.L."/>
            <person name="Mcevoy S.L."/>
        </authorList>
    </citation>
    <scope>NUCLEOTIDE SEQUENCE</scope>
    <source>
        <strain evidence="2">NS2018</strain>
        <tissue evidence="2">Leaf</tissue>
    </source>
</reference>
<keyword evidence="3" id="KW-1185">Reference proteome</keyword>
<proteinExistence type="predicted"/>
<gene>
    <name evidence="2" type="ORF">LWI29_011322</name>
</gene>
<sequence>MDYSRQDLRPRYGLYDDPFSQKLGNNQDFQWDYNEIGTISDEKKLVNLFNDYLQKNEETMSTQQGASQNMQEECYYNQKCIDSYQLDEGSLEGLIGELMQSNHQLVELLQERENGRFPSQPEQVTEMEVLRSGMVLGDSNKEATIEEDEVVQMEGMGEKELEKEGEVKVTNPEPRP</sequence>
<accession>A0AA39VB42</accession>
<organism evidence="2 3">
    <name type="scientific">Acer saccharum</name>
    <name type="common">Sugar maple</name>
    <dbReference type="NCBI Taxonomy" id="4024"/>
    <lineage>
        <taxon>Eukaryota</taxon>
        <taxon>Viridiplantae</taxon>
        <taxon>Streptophyta</taxon>
        <taxon>Embryophyta</taxon>
        <taxon>Tracheophyta</taxon>
        <taxon>Spermatophyta</taxon>
        <taxon>Magnoliopsida</taxon>
        <taxon>eudicotyledons</taxon>
        <taxon>Gunneridae</taxon>
        <taxon>Pentapetalae</taxon>
        <taxon>rosids</taxon>
        <taxon>malvids</taxon>
        <taxon>Sapindales</taxon>
        <taxon>Sapindaceae</taxon>
        <taxon>Hippocastanoideae</taxon>
        <taxon>Acereae</taxon>
        <taxon>Acer</taxon>
    </lineage>
</organism>
<evidence type="ECO:0000313" key="2">
    <source>
        <dbReference type="EMBL" id="KAK0573641.1"/>
    </source>
</evidence>
<dbReference type="AlphaFoldDB" id="A0AA39VB42"/>
<dbReference type="Proteomes" id="UP001168877">
    <property type="component" value="Unassembled WGS sequence"/>
</dbReference>
<comment type="caution">
    <text evidence="2">The sequence shown here is derived from an EMBL/GenBank/DDBJ whole genome shotgun (WGS) entry which is preliminary data.</text>
</comment>
<protein>
    <submittedName>
        <fullName evidence="2">Uncharacterized protein</fullName>
    </submittedName>
</protein>
<feature type="region of interest" description="Disordered" evidence="1">
    <location>
        <begin position="134"/>
        <end position="176"/>
    </location>
</feature>
<reference evidence="2" key="1">
    <citation type="journal article" date="2022" name="Plant J.">
        <title>Strategies of tolerance reflected in two North American maple genomes.</title>
        <authorList>
            <person name="McEvoy S.L."/>
            <person name="Sezen U.U."/>
            <person name="Trouern-Trend A."/>
            <person name="McMahon S.M."/>
            <person name="Schaberg P.G."/>
            <person name="Yang J."/>
            <person name="Wegrzyn J.L."/>
            <person name="Swenson N.G."/>
        </authorList>
    </citation>
    <scope>NUCLEOTIDE SEQUENCE</scope>
    <source>
        <strain evidence="2">NS2018</strain>
    </source>
</reference>
<feature type="compositionally biased region" description="Basic and acidic residues" evidence="1">
    <location>
        <begin position="156"/>
        <end position="167"/>
    </location>
</feature>
<evidence type="ECO:0000256" key="1">
    <source>
        <dbReference type="SAM" id="MobiDB-lite"/>
    </source>
</evidence>
<name>A0AA39VB42_ACESA</name>
<evidence type="ECO:0000313" key="3">
    <source>
        <dbReference type="Proteomes" id="UP001168877"/>
    </source>
</evidence>
<dbReference type="EMBL" id="JAUESC010000387">
    <property type="protein sequence ID" value="KAK0573641.1"/>
    <property type="molecule type" value="Genomic_DNA"/>
</dbReference>